<dbReference type="PANTHER" id="PTHR22901">
    <property type="entry name" value="SIALATE O-ACETYLESTERASE"/>
    <property type="match status" value="1"/>
</dbReference>
<dbReference type="Gene3D" id="2.60.40.10">
    <property type="entry name" value="Immunoglobulins"/>
    <property type="match status" value="1"/>
</dbReference>
<organism evidence="4 5">
    <name type="scientific">Symmachiella dynata</name>
    <dbReference type="NCBI Taxonomy" id="2527995"/>
    <lineage>
        <taxon>Bacteria</taxon>
        <taxon>Pseudomonadati</taxon>
        <taxon>Planctomycetota</taxon>
        <taxon>Planctomycetia</taxon>
        <taxon>Planctomycetales</taxon>
        <taxon>Planctomycetaceae</taxon>
        <taxon>Symmachiella</taxon>
    </lineage>
</organism>
<feature type="signal peptide" evidence="2">
    <location>
        <begin position="1"/>
        <end position="28"/>
    </location>
</feature>
<keyword evidence="2" id="KW-0732">Signal</keyword>
<dbReference type="AlphaFoldDB" id="A0A517ZLS7"/>
<evidence type="ECO:0000313" key="4">
    <source>
        <dbReference type="EMBL" id="QDU43426.1"/>
    </source>
</evidence>
<dbReference type="GO" id="GO:0001681">
    <property type="term" value="F:sialate O-acetylesterase activity"/>
    <property type="evidence" value="ECO:0007669"/>
    <property type="project" value="InterPro"/>
</dbReference>
<name>A0A517ZLS7_9PLAN</name>
<evidence type="ECO:0000256" key="1">
    <source>
        <dbReference type="ARBA" id="ARBA00022801"/>
    </source>
</evidence>
<dbReference type="Proteomes" id="UP000319383">
    <property type="component" value="Chromosome"/>
</dbReference>
<keyword evidence="5" id="KW-1185">Reference proteome</keyword>
<dbReference type="GO" id="GO:0005975">
    <property type="term" value="P:carbohydrate metabolic process"/>
    <property type="evidence" value="ECO:0007669"/>
    <property type="project" value="TreeGrafter"/>
</dbReference>
<dbReference type="SUPFAM" id="SSF52266">
    <property type="entry name" value="SGNH hydrolase"/>
    <property type="match status" value="1"/>
</dbReference>
<evidence type="ECO:0000313" key="5">
    <source>
        <dbReference type="Proteomes" id="UP000319383"/>
    </source>
</evidence>
<dbReference type="InterPro" id="IPR013783">
    <property type="entry name" value="Ig-like_fold"/>
</dbReference>
<dbReference type="PANTHER" id="PTHR22901:SF0">
    <property type="entry name" value="SIALATE O-ACETYLESTERASE"/>
    <property type="match status" value="1"/>
</dbReference>
<sequence precursor="true">MTHSTHRCRCLCLLLFAIVLTAPAVVNADVTVPQFFGNHMVLQRDKPVKLWGWADKGEKVTVALGEAQQETTADDDGRWSVHFPARPASREPVAITIQGKDYSLAFDDVLFGDVWICSGQSNMEWPVTRTNDAEKEIAAADHPTMRLFTVKRAKTDTPQRDVTGSWGVCSPETVPGFSAVGYFFGRHLQKHVDVPIGLINSSWGGTPAEYWTPTSAFEHDPQLKVTSDNEHAKNVMSTPSVLYNGMIAPLAGLSIRGAIWYQGESNVPMAEHYTKLFSGMIKGWREEFGQGEFPFLFVQIAPWDYRKIAAWPAGGAPIVREAQRNTLAVPKTGMVVTTDIGNVEDIHPTNKQEVGRRLGLAARAIEYGEKIVYSGPMFKSVKFDGNKAILSFDHMGGGLMAKGDKLTHFQIAGQDGEFVDAEAVIEGETVVVKSAEVPKPQAVRFGFSDVAEPNLFNKDGLPASPFRTDD</sequence>
<accession>A0A517ZLS7</accession>
<gene>
    <name evidence="4" type="ORF">Mal52_19000</name>
</gene>
<keyword evidence="1" id="KW-0378">Hydrolase</keyword>
<protein>
    <recommendedName>
        <fullName evidence="3">Sialate O-acetylesterase domain-containing protein</fullName>
    </recommendedName>
</protein>
<dbReference type="Gene3D" id="3.40.50.1110">
    <property type="entry name" value="SGNH hydrolase"/>
    <property type="match status" value="1"/>
</dbReference>
<dbReference type="InterPro" id="IPR005181">
    <property type="entry name" value="SASA"/>
</dbReference>
<evidence type="ECO:0000256" key="2">
    <source>
        <dbReference type="SAM" id="SignalP"/>
    </source>
</evidence>
<proteinExistence type="predicted"/>
<dbReference type="KEGG" id="sdyn:Mal52_19000"/>
<dbReference type="RefSeq" id="WP_197534767.1">
    <property type="nucleotide sequence ID" value="NZ_CP036276.1"/>
</dbReference>
<dbReference type="InterPro" id="IPR039329">
    <property type="entry name" value="SIAE"/>
</dbReference>
<feature type="chain" id="PRO_5021816702" description="Sialate O-acetylesterase domain-containing protein" evidence="2">
    <location>
        <begin position="29"/>
        <end position="470"/>
    </location>
</feature>
<reference evidence="4 5" key="1">
    <citation type="submission" date="2019-02" db="EMBL/GenBank/DDBJ databases">
        <title>Deep-cultivation of Planctomycetes and their phenomic and genomic characterization uncovers novel biology.</title>
        <authorList>
            <person name="Wiegand S."/>
            <person name="Jogler M."/>
            <person name="Boedeker C."/>
            <person name="Pinto D."/>
            <person name="Vollmers J."/>
            <person name="Rivas-Marin E."/>
            <person name="Kohn T."/>
            <person name="Peeters S.H."/>
            <person name="Heuer A."/>
            <person name="Rast P."/>
            <person name="Oberbeckmann S."/>
            <person name="Bunk B."/>
            <person name="Jeske O."/>
            <person name="Meyerdierks A."/>
            <person name="Storesund J.E."/>
            <person name="Kallscheuer N."/>
            <person name="Luecker S."/>
            <person name="Lage O.M."/>
            <person name="Pohl T."/>
            <person name="Merkel B.J."/>
            <person name="Hornburger P."/>
            <person name="Mueller R.-W."/>
            <person name="Bruemmer F."/>
            <person name="Labrenz M."/>
            <person name="Spormann A.M."/>
            <person name="Op den Camp H."/>
            <person name="Overmann J."/>
            <person name="Amann R."/>
            <person name="Jetten M.S.M."/>
            <person name="Mascher T."/>
            <person name="Medema M.H."/>
            <person name="Devos D.P."/>
            <person name="Kaster A.-K."/>
            <person name="Ovreas L."/>
            <person name="Rohde M."/>
            <person name="Galperin M.Y."/>
            <person name="Jogler C."/>
        </authorList>
    </citation>
    <scope>NUCLEOTIDE SEQUENCE [LARGE SCALE GENOMIC DNA]</scope>
    <source>
        <strain evidence="4 5">Mal52</strain>
    </source>
</reference>
<dbReference type="Pfam" id="PF03629">
    <property type="entry name" value="SASA"/>
    <property type="match status" value="1"/>
</dbReference>
<dbReference type="InterPro" id="IPR036514">
    <property type="entry name" value="SGNH_hydro_sf"/>
</dbReference>
<dbReference type="EMBL" id="CP036276">
    <property type="protein sequence ID" value="QDU43426.1"/>
    <property type="molecule type" value="Genomic_DNA"/>
</dbReference>
<feature type="domain" description="Sialate O-acetylesterase" evidence="3">
    <location>
        <begin position="113"/>
        <end position="357"/>
    </location>
</feature>
<evidence type="ECO:0000259" key="3">
    <source>
        <dbReference type="Pfam" id="PF03629"/>
    </source>
</evidence>